<feature type="region of interest" description="Disordered" evidence="1">
    <location>
        <begin position="390"/>
        <end position="413"/>
    </location>
</feature>
<dbReference type="InterPro" id="IPR050583">
    <property type="entry name" value="Mycobacterial_A85_antigen"/>
</dbReference>
<name>A0ABP8L4J1_9BACT</name>
<dbReference type="Gene3D" id="2.120.10.30">
    <property type="entry name" value="TolB, C-terminal domain"/>
    <property type="match status" value="1"/>
</dbReference>
<dbReference type="Gene3D" id="3.40.50.1820">
    <property type="entry name" value="alpha/beta hydrolase"/>
    <property type="match status" value="1"/>
</dbReference>
<comment type="caution">
    <text evidence="3">The sequence shown here is derived from an EMBL/GenBank/DDBJ whole genome shotgun (WGS) entry which is preliminary data.</text>
</comment>
<evidence type="ECO:0000313" key="4">
    <source>
        <dbReference type="Proteomes" id="UP001500936"/>
    </source>
</evidence>
<protein>
    <submittedName>
        <fullName evidence="3">SMP-30/gluconolactonase/LRE family protein</fullName>
    </submittedName>
</protein>
<reference evidence="4" key="1">
    <citation type="journal article" date="2019" name="Int. J. Syst. Evol. Microbiol.">
        <title>The Global Catalogue of Microorganisms (GCM) 10K type strain sequencing project: providing services to taxonomists for standard genome sequencing and annotation.</title>
        <authorList>
            <consortium name="The Broad Institute Genomics Platform"/>
            <consortium name="The Broad Institute Genome Sequencing Center for Infectious Disease"/>
            <person name="Wu L."/>
            <person name="Ma J."/>
        </authorList>
    </citation>
    <scope>NUCLEOTIDE SEQUENCE [LARGE SCALE GENOMIC DNA]</scope>
    <source>
        <strain evidence="4">JCM 17925</strain>
    </source>
</reference>
<evidence type="ECO:0000313" key="3">
    <source>
        <dbReference type="EMBL" id="GAA4421529.1"/>
    </source>
</evidence>
<feature type="domain" description="SMP-30/Gluconolactonase/LRE-like region" evidence="2">
    <location>
        <begin position="460"/>
        <end position="591"/>
    </location>
</feature>
<dbReference type="InterPro" id="IPR013658">
    <property type="entry name" value="SGL"/>
</dbReference>
<dbReference type="SUPFAM" id="SSF53474">
    <property type="entry name" value="alpha/beta-Hydrolases"/>
    <property type="match status" value="1"/>
</dbReference>
<gene>
    <name evidence="3" type="ORF">GCM10023187_57470</name>
</gene>
<dbReference type="PANTHER" id="PTHR48098">
    <property type="entry name" value="ENTEROCHELIN ESTERASE-RELATED"/>
    <property type="match status" value="1"/>
</dbReference>
<dbReference type="Proteomes" id="UP001500936">
    <property type="component" value="Unassembled WGS sequence"/>
</dbReference>
<dbReference type="Pfam" id="PF08450">
    <property type="entry name" value="SGL"/>
    <property type="match status" value="1"/>
</dbReference>
<keyword evidence="4" id="KW-1185">Reference proteome</keyword>
<dbReference type="InterPro" id="IPR029058">
    <property type="entry name" value="AB_hydrolase_fold"/>
</dbReference>
<sequence length="621" mass="68474">MNIRQRWNESCRKGQFLNAFLISLVFACCIGPLTVLAQVMSSPQLDKLVLPTLIPRVLLRKRVFFLAKRPVPLPVMNRIFLVALIGWSTVALAQPAPETYPDDPASIEQPGVPKGEVLKFTFEQSKIFPGTWREYWVYVPAQYRPEKPACVYVNQDGIQWKAPTVFDNLIHQGQMPVTIGVFVTPGRVRAANADKALDRYNRSVEYDGLGDAYARFILEEILPAVETHKASDGRAIRLSKNGNDRAIGGSSSGAVCAFTAAWERPDAFSRVFSAIGTYVGLRGGDRYSTLVRKTEPKPIRVFLQDGTNDLDIYAGDWWKANEAMERALTFAGYEVEHVWSEGGHNGKHGTAVFPQAMRWLWKDWPQPVTAGKSRNQFLSDMLLPGEGWQAAGPAAETPLKEKKSGRDVPGPGGTRYALINSQVRIYDASGTEKAVVRGITGTDLVVAHNGNGYLLADGPGQRSRLYLIRATGERIQVDDRLNGAAGIALTPDQTQLYALESGTHWVWIYQISPDGTLSSKQRYGWLHVPDTAEDAGAAAIACDRDGRVYVATRLGIQVLDQLGRVNAILPVPGEQTTQLTFGGADSKTVMIRCGDKHYRRTLNVQGVKPYEAPIKPATPRL</sequence>
<organism evidence="3 4">
    <name type="scientific">Nibrella viscosa</name>
    <dbReference type="NCBI Taxonomy" id="1084524"/>
    <lineage>
        <taxon>Bacteria</taxon>
        <taxon>Pseudomonadati</taxon>
        <taxon>Bacteroidota</taxon>
        <taxon>Cytophagia</taxon>
        <taxon>Cytophagales</taxon>
        <taxon>Spirosomataceae</taxon>
        <taxon>Nibrella</taxon>
    </lineage>
</organism>
<dbReference type="EMBL" id="BAABHB010000028">
    <property type="protein sequence ID" value="GAA4421529.1"/>
    <property type="molecule type" value="Genomic_DNA"/>
</dbReference>
<evidence type="ECO:0000259" key="2">
    <source>
        <dbReference type="Pfam" id="PF08450"/>
    </source>
</evidence>
<dbReference type="PROSITE" id="PS51257">
    <property type="entry name" value="PROKAR_LIPOPROTEIN"/>
    <property type="match status" value="1"/>
</dbReference>
<dbReference type="InterPro" id="IPR000801">
    <property type="entry name" value="Esterase-like"/>
</dbReference>
<dbReference type="Pfam" id="PF00756">
    <property type="entry name" value="Esterase"/>
    <property type="match status" value="1"/>
</dbReference>
<accession>A0ABP8L4J1</accession>
<dbReference type="InterPro" id="IPR011042">
    <property type="entry name" value="6-blade_b-propeller_TolB-like"/>
</dbReference>
<dbReference type="SUPFAM" id="SSF63829">
    <property type="entry name" value="Calcium-dependent phosphotriesterase"/>
    <property type="match status" value="1"/>
</dbReference>
<proteinExistence type="predicted"/>
<evidence type="ECO:0000256" key="1">
    <source>
        <dbReference type="SAM" id="MobiDB-lite"/>
    </source>
</evidence>
<dbReference type="PANTHER" id="PTHR48098:SF3">
    <property type="entry name" value="IRON(III) ENTEROBACTIN ESTERASE"/>
    <property type="match status" value="1"/>
</dbReference>